<reference evidence="6 7" key="1">
    <citation type="journal article" date="2016" name="Genome Announc.">
        <title>Complete Genome Sequences of Aerococcus christensenii CCUG 28831T, Aerococcus sanguinicola CCUG 43001T, Aerococcus urinae CCUG 36881T, Aerococcus urinaeequi CCUG 28094T, Aerococcus urinaehominis CCUG 42038 BT, and Aerococcus viridans CCUG 4311T.</title>
        <authorList>
            <person name="Carkaci D."/>
            <person name="Dargis R."/>
            <person name="Nielsen X.C."/>
            <person name="Skovgaard O."/>
            <person name="Fuursted K."/>
            <person name="Christensen J.J."/>
        </authorList>
    </citation>
    <scope>NUCLEOTIDE SEQUENCE [LARGE SCALE GENOMIC DNA]</scope>
    <source>
        <strain evidence="6 7">CCUG42038B</strain>
    </source>
</reference>
<accession>A0A0X8FND7</accession>
<keyword evidence="4" id="KW-0029">Amino-acid transport</keyword>
<gene>
    <name evidence="6" type="ORF">AWM75_07655</name>
</gene>
<comment type="similarity">
    <text evidence="1">Belongs to the leucine-binding protein family.</text>
</comment>
<evidence type="ECO:0000313" key="6">
    <source>
        <dbReference type="EMBL" id="AMB99847.1"/>
    </source>
</evidence>
<sequence>MRKIIFNKLFGEEKTMKKKSLFGLAASAMLLLAACGGGGGNSAGNASGDADTAKFGLVTILSGNAAAYGTSIKEGAELAVEEINQKGDGQVELIVEDDKGDKNETINAVNKLIHSDNVLAIEGPTLSGQMFAAGPIGQEAGVTMLGTSTTAEGITDIGDYIFRNSIPESTAVAEAVRQSHDELGYKTAAVLYSQNNDMMVSVNNTLQDTFNEVGVEVVTTETFADGDTDFSAQLTNIKAKNPDVIAVASLYQEGALIVKKAREMGLNQPIVGSNGFNSPEFIEQAGAAADGSIVGTPWFPDRDSDKVRDFNANYEAKYGKKPDQFAAQSYDAIYLLYQAWLDSGKTQDRAAFRDALANIDTIEGVTGDFKFTEKGDPEMAVQVLKIEDGQFTELSE</sequence>
<dbReference type="KEGG" id="auh:AWM75_07655"/>
<dbReference type="Pfam" id="PF13458">
    <property type="entry name" value="Peripla_BP_6"/>
    <property type="match status" value="1"/>
</dbReference>
<keyword evidence="7" id="KW-1185">Reference proteome</keyword>
<dbReference type="Proteomes" id="UP000062260">
    <property type="component" value="Chromosome"/>
</dbReference>
<organism evidence="6 7">
    <name type="scientific">Aerococcus urinaehominis</name>
    <dbReference type="NCBI Taxonomy" id="128944"/>
    <lineage>
        <taxon>Bacteria</taxon>
        <taxon>Bacillati</taxon>
        <taxon>Bacillota</taxon>
        <taxon>Bacilli</taxon>
        <taxon>Lactobacillales</taxon>
        <taxon>Aerococcaceae</taxon>
        <taxon>Aerococcus</taxon>
    </lineage>
</organism>
<evidence type="ECO:0000256" key="3">
    <source>
        <dbReference type="ARBA" id="ARBA00022729"/>
    </source>
</evidence>
<evidence type="ECO:0000256" key="4">
    <source>
        <dbReference type="ARBA" id="ARBA00022970"/>
    </source>
</evidence>
<keyword evidence="3" id="KW-0732">Signal</keyword>
<evidence type="ECO:0000313" key="7">
    <source>
        <dbReference type="Proteomes" id="UP000062260"/>
    </source>
</evidence>
<dbReference type="AlphaFoldDB" id="A0A0X8FND7"/>
<dbReference type="EMBL" id="CP014163">
    <property type="protein sequence ID" value="AMB99847.1"/>
    <property type="molecule type" value="Genomic_DNA"/>
</dbReference>
<name>A0A0X8FND7_9LACT</name>
<dbReference type="CDD" id="cd06348">
    <property type="entry name" value="PBP1_ABC_HAAT-like"/>
    <property type="match status" value="1"/>
</dbReference>
<evidence type="ECO:0000256" key="1">
    <source>
        <dbReference type="ARBA" id="ARBA00010062"/>
    </source>
</evidence>
<protein>
    <submittedName>
        <fullName evidence="6">Branched-chain amino acid ABC transporter substrate-binding protein</fullName>
    </submittedName>
</protein>
<dbReference type="InterPro" id="IPR000709">
    <property type="entry name" value="Leu_Ile_Val-bd"/>
</dbReference>
<evidence type="ECO:0000259" key="5">
    <source>
        <dbReference type="Pfam" id="PF13458"/>
    </source>
</evidence>
<dbReference type="STRING" id="128944.AWM75_07655"/>
<reference evidence="7" key="2">
    <citation type="submission" date="2016-01" db="EMBL/GenBank/DDBJ databases">
        <title>Six Aerococcus type strain genome sequencing and assembly using PacBio and Illumina Hiseq.</title>
        <authorList>
            <person name="Carkaci D."/>
            <person name="Dargis R."/>
            <person name="Nielsen X.C."/>
            <person name="Skovgaard O."/>
            <person name="Fuursted K."/>
            <person name="Christensen J.J."/>
        </authorList>
    </citation>
    <scope>NUCLEOTIDE SEQUENCE [LARGE SCALE GENOMIC DNA]</scope>
    <source>
        <strain evidence="7">CCUG42038B</strain>
    </source>
</reference>
<keyword evidence="2" id="KW-0813">Transport</keyword>
<dbReference type="PRINTS" id="PR00337">
    <property type="entry name" value="LEUILEVALBP"/>
</dbReference>
<dbReference type="InterPro" id="IPR028081">
    <property type="entry name" value="Leu-bd"/>
</dbReference>
<proteinExistence type="inferred from homology"/>
<evidence type="ECO:0000256" key="2">
    <source>
        <dbReference type="ARBA" id="ARBA00022448"/>
    </source>
</evidence>
<dbReference type="InterPro" id="IPR051010">
    <property type="entry name" value="BCAA_transport"/>
</dbReference>
<dbReference type="PANTHER" id="PTHR30483">
    <property type="entry name" value="LEUCINE-SPECIFIC-BINDING PROTEIN"/>
    <property type="match status" value="1"/>
</dbReference>
<feature type="domain" description="Leucine-binding protein" evidence="5">
    <location>
        <begin position="53"/>
        <end position="389"/>
    </location>
</feature>
<dbReference type="Gene3D" id="3.40.50.2300">
    <property type="match status" value="2"/>
</dbReference>
<dbReference type="PROSITE" id="PS51257">
    <property type="entry name" value="PROKAR_LIPOPROTEIN"/>
    <property type="match status" value="1"/>
</dbReference>
<dbReference type="GO" id="GO:0006865">
    <property type="term" value="P:amino acid transport"/>
    <property type="evidence" value="ECO:0007669"/>
    <property type="project" value="UniProtKB-KW"/>
</dbReference>
<dbReference type="InterPro" id="IPR028082">
    <property type="entry name" value="Peripla_BP_I"/>
</dbReference>
<dbReference type="PANTHER" id="PTHR30483:SF6">
    <property type="entry name" value="PERIPLASMIC BINDING PROTEIN OF ABC TRANSPORTER FOR NATURAL AMINO ACIDS"/>
    <property type="match status" value="1"/>
</dbReference>
<dbReference type="SUPFAM" id="SSF53822">
    <property type="entry name" value="Periplasmic binding protein-like I"/>
    <property type="match status" value="1"/>
</dbReference>